<proteinExistence type="predicted"/>
<feature type="transmembrane region" description="Helical" evidence="1">
    <location>
        <begin position="352"/>
        <end position="381"/>
    </location>
</feature>
<gene>
    <name evidence="2" type="ORF">NVIE_000620</name>
</gene>
<feature type="transmembrane region" description="Helical" evidence="1">
    <location>
        <begin position="393"/>
        <end position="411"/>
    </location>
</feature>
<reference evidence="2 3" key="1">
    <citation type="journal article" date="2014" name="Int. J. Syst. Evol. Microbiol.">
        <title>Nitrososphaera viennensis gen. nov., sp. nov., an aerobic and mesophilic, ammonia-oxidizing archaeon from soil and a member of the archaeal phylum Thaumarchaeota.</title>
        <authorList>
            <person name="Stieglmeier M."/>
            <person name="Klingl A."/>
            <person name="Alves R.J."/>
            <person name="Rittmann S.K."/>
            <person name="Melcher M."/>
            <person name="Leisch N."/>
            <person name="Schleper C."/>
        </authorList>
    </citation>
    <scope>NUCLEOTIDE SEQUENCE [LARGE SCALE GENOMIC DNA]</scope>
    <source>
        <strain evidence="2">EN76</strain>
    </source>
</reference>
<dbReference type="KEGG" id="nvn:NVIE_000620"/>
<dbReference type="Proteomes" id="UP000027093">
    <property type="component" value="Chromosome"/>
</dbReference>
<evidence type="ECO:0000313" key="3">
    <source>
        <dbReference type="Proteomes" id="UP000027093"/>
    </source>
</evidence>
<keyword evidence="1" id="KW-0472">Membrane</keyword>
<keyword evidence="1" id="KW-1133">Transmembrane helix</keyword>
<dbReference type="STRING" id="926571.NVIE_000620"/>
<dbReference type="EMBL" id="CP007536">
    <property type="protein sequence ID" value="AIC14245.1"/>
    <property type="molecule type" value="Genomic_DNA"/>
</dbReference>
<protein>
    <submittedName>
        <fullName evidence="2">Uncharacterized protein</fullName>
    </submittedName>
</protein>
<dbReference type="InterPro" id="IPR049886">
    <property type="entry name" value="CFI_box_CTERM_dom"/>
</dbReference>
<keyword evidence="3" id="KW-1185">Reference proteome</keyword>
<name>A0A060HFU0_9ARCH</name>
<accession>A0A060HFU0</accession>
<feature type="transmembrane region" description="Helical" evidence="1">
    <location>
        <begin position="417"/>
        <end position="442"/>
    </location>
</feature>
<keyword evidence="1" id="KW-0812">Transmembrane</keyword>
<evidence type="ECO:0000256" key="1">
    <source>
        <dbReference type="SAM" id="Phobius"/>
    </source>
</evidence>
<dbReference type="NCBIfam" id="NF041770">
    <property type="entry name" value="CFI_box_CTERM"/>
    <property type="match status" value="1"/>
</dbReference>
<evidence type="ECO:0000313" key="2">
    <source>
        <dbReference type="EMBL" id="AIC14245.1"/>
    </source>
</evidence>
<organism evidence="2 3">
    <name type="scientific">Nitrososphaera viennensis EN76</name>
    <dbReference type="NCBI Taxonomy" id="926571"/>
    <lineage>
        <taxon>Archaea</taxon>
        <taxon>Nitrososphaerota</taxon>
        <taxon>Nitrososphaeria</taxon>
        <taxon>Nitrososphaerales</taxon>
        <taxon>Nitrososphaeraceae</taxon>
        <taxon>Nitrososphaera</taxon>
    </lineage>
</organism>
<dbReference type="HOGENOM" id="CLU_613420_0_0_2"/>
<sequence>MSKKPRSGMYMRGPLATIAAIAMLLLLASQHAAAAEGNFSFHNETKYMDETKIMHIYGEIKNESETTAMKGVLITASFYDANGALLSQYQQAPKLRVIGPGGFAPFDMVYLDPATVDRVASYSLSATGQPAEDKPAKLTIVSSNSRLDVLGLYYINVSVRNDGNQTATNPIAIATLYDSAGKVVAIGEAPLESESRVVENMAPGGKGGSGIVVPERLQTYKAASYSLVVDSDQYVSDVARYRAAGLGANSGATNNGTQSGCLIATAAFGSELAPQVQELRNFRDGLALKTMAGASFMNVFNGWYYSFSPHVADYERDQGWLKGAVRTSIYPLLGILDLSTSVFHALSFNDEAAIVGAGLAASSLIGLLYFAPLSAVLAIAGRKKCWDMKYAKYVLAIAWAASIAAVAAGEATASTEVLMFGTALLVLSAISTVVLAVARAVIRFRS</sequence>
<dbReference type="AlphaFoldDB" id="A0A060HFU0"/>